<reference evidence="1" key="1">
    <citation type="submission" date="2021-02" db="EMBL/GenBank/DDBJ databases">
        <authorList>
            <consortium name="DOE Joint Genome Institute"/>
            <person name="Ahrendt S."/>
            <person name="Looney B.P."/>
            <person name="Miyauchi S."/>
            <person name="Morin E."/>
            <person name="Drula E."/>
            <person name="Courty P.E."/>
            <person name="Chicoki N."/>
            <person name="Fauchery L."/>
            <person name="Kohler A."/>
            <person name="Kuo A."/>
            <person name="Labutti K."/>
            <person name="Pangilinan J."/>
            <person name="Lipzen A."/>
            <person name="Riley R."/>
            <person name="Andreopoulos W."/>
            <person name="He G."/>
            <person name="Johnson J."/>
            <person name="Barry K.W."/>
            <person name="Grigoriev I.V."/>
            <person name="Nagy L."/>
            <person name="Hibbett D."/>
            <person name="Henrissat B."/>
            <person name="Matheny P.B."/>
            <person name="Labbe J."/>
            <person name="Martin F."/>
        </authorList>
    </citation>
    <scope>NUCLEOTIDE SEQUENCE</scope>
    <source>
        <strain evidence="1">FP105234-sp</strain>
    </source>
</reference>
<accession>A0ACB8RUI8</accession>
<dbReference type="Proteomes" id="UP000814033">
    <property type="component" value="Unassembled WGS sequence"/>
</dbReference>
<reference evidence="1" key="2">
    <citation type="journal article" date="2022" name="New Phytol.">
        <title>Evolutionary transition to the ectomycorrhizal habit in the genomes of a hyperdiverse lineage of mushroom-forming fungi.</title>
        <authorList>
            <person name="Looney B."/>
            <person name="Miyauchi S."/>
            <person name="Morin E."/>
            <person name="Drula E."/>
            <person name="Courty P.E."/>
            <person name="Kohler A."/>
            <person name="Kuo A."/>
            <person name="LaButti K."/>
            <person name="Pangilinan J."/>
            <person name="Lipzen A."/>
            <person name="Riley R."/>
            <person name="Andreopoulos W."/>
            <person name="He G."/>
            <person name="Johnson J."/>
            <person name="Nolan M."/>
            <person name="Tritt A."/>
            <person name="Barry K.W."/>
            <person name="Grigoriev I.V."/>
            <person name="Nagy L.G."/>
            <person name="Hibbett D."/>
            <person name="Henrissat B."/>
            <person name="Matheny P.B."/>
            <person name="Labbe J."/>
            <person name="Martin F.M."/>
        </authorList>
    </citation>
    <scope>NUCLEOTIDE SEQUENCE</scope>
    <source>
        <strain evidence="1">FP105234-sp</strain>
    </source>
</reference>
<sequence length="330" mass="37162">MAFNLDDFIVPLIPTSLPRVPALFNGITVTEPRQHAYARARALEALGAWPNATDDWCQPTFAPEVGGRVLGRFLCEAPGEECVDIVAQEINCCVRVVDAETQRCLASLASFYVDIVLKTFIQYSDDTRQREDDDDFVEKKVDPFDIAEKAALIREDNRCILTRYLDYDHRKRGADRGSDHRWTYTQACYIIPHMMTSGHLTAWSMVRAILQPSGGLDTKQVTGQRVNDLENILTLDVTAYGHFTYLDLWLTPVKGRSDTYGVEGTSIDVLEDLLLRKNPVTFTSTDPQERPLPDPLLLSLHRACVHVLHLNPLVLSDDDAECDFMDEDSG</sequence>
<name>A0ACB8RUI8_9AGAM</name>
<organism evidence="1 2">
    <name type="scientific">Auriscalpium vulgare</name>
    <dbReference type="NCBI Taxonomy" id="40419"/>
    <lineage>
        <taxon>Eukaryota</taxon>
        <taxon>Fungi</taxon>
        <taxon>Dikarya</taxon>
        <taxon>Basidiomycota</taxon>
        <taxon>Agaricomycotina</taxon>
        <taxon>Agaricomycetes</taxon>
        <taxon>Russulales</taxon>
        <taxon>Auriscalpiaceae</taxon>
        <taxon>Auriscalpium</taxon>
    </lineage>
</organism>
<gene>
    <name evidence="1" type="ORF">FA95DRAFT_1606036</name>
</gene>
<evidence type="ECO:0000313" key="1">
    <source>
        <dbReference type="EMBL" id="KAI0047436.1"/>
    </source>
</evidence>
<dbReference type="EMBL" id="MU275904">
    <property type="protein sequence ID" value="KAI0047436.1"/>
    <property type="molecule type" value="Genomic_DNA"/>
</dbReference>
<comment type="caution">
    <text evidence="1">The sequence shown here is derived from an EMBL/GenBank/DDBJ whole genome shotgun (WGS) entry which is preliminary data.</text>
</comment>
<proteinExistence type="predicted"/>
<protein>
    <submittedName>
        <fullName evidence="1">Uncharacterized protein</fullName>
    </submittedName>
</protein>
<evidence type="ECO:0000313" key="2">
    <source>
        <dbReference type="Proteomes" id="UP000814033"/>
    </source>
</evidence>
<keyword evidence="2" id="KW-1185">Reference proteome</keyword>